<dbReference type="Gene3D" id="3.30.700.10">
    <property type="entry name" value="Glycoprotein, Type 4 Pilin"/>
    <property type="match status" value="1"/>
</dbReference>
<dbReference type="SUPFAM" id="SSF54523">
    <property type="entry name" value="Pili subunits"/>
    <property type="match status" value="1"/>
</dbReference>
<proteinExistence type="predicted"/>
<organism evidence="3 4">
    <name type="scientific">Candidatus Gottesmanbacteria bacterium GW2011_GWB1_44_11c</name>
    <dbReference type="NCBI Taxonomy" id="1618447"/>
    <lineage>
        <taxon>Bacteria</taxon>
        <taxon>Candidatus Gottesmaniibacteriota</taxon>
    </lineage>
</organism>
<dbReference type="EMBL" id="LCHM01000015">
    <property type="protein sequence ID" value="KKT38010.1"/>
    <property type="molecule type" value="Genomic_DNA"/>
</dbReference>
<feature type="transmembrane region" description="Helical" evidence="2">
    <location>
        <begin position="6"/>
        <end position="32"/>
    </location>
</feature>
<gene>
    <name evidence="3" type="ORF">UW22_C0015G0020</name>
</gene>
<dbReference type="InterPro" id="IPR012902">
    <property type="entry name" value="N_methyl_site"/>
</dbReference>
<comment type="caution">
    <text evidence="3">The sequence shown here is derived from an EMBL/GenBank/DDBJ whole genome shotgun (WGS) entry which is preliminary data.</text>
</comment>
<dbReference type="Pfam" id="PF07963">
    <property type="entry name" value="N_methyl"/>
    <property type="match status" value="1"/>
</dbReference>
<dbReference type="NCBIfam" id="TIGR02532">
    <property type="entry name" value="IV_pilin_GFxxxE"/>
    <property type="match status" value="1"/>
</dbReference>
<keyword evidence="2" id="KW-1133">Transmembrane helix</keyword>
<protein>
    <submittedName>
        <fullName evidence="3">Type II secretion system protein G</fullName>
    </submittedName>
</protein>
<evidence type="ECO:0000256" key="1">
    <source>
        <dbReference type="ARBA" id="ARBA00022481"/>
    </source>
</evidence>
<dbReference type="GO" id="GO:0015628">
    <property type="term" value="P:protein secretion by the type II secretion system"/>
    <property type="evidence" value="ECO:0007669"/>
    <property type="project" value="InterPro"/>
</dbReference>
<evidence type="ECO:0000256" key="2">
    <source>
        <dbReference type="SAM" id="Phobius"/>
    </source>
</evidence>
<reference evidence="3 4" key="1">
    <citation type="journal article" date="2015" name="Nature">
        <title>rRNA introns, odd ribosomes, and small enigmatic genomes across a large radiation of phyla.</title>
        <authorList>
            <person name="Brown C.T."/>
            <person name="Hug L.A."/>
            <person name="Thomas B.C."/>
            <person name="Sharon I."/>
            <person name="Castelle C.J."/>
            <person name="Singh A."/>
            <person name="Wilkins M.J."/>
            <person name="Williams K.H."/>
            <person name="Banfield J.F."/>
        </authorList>
    </citation>
    <scope>NUCLEOTIDE SEQUENCE [LARGE SCALE GENOMIC DNA]</scope>
</reference>
<evidence type="ECO:0000313" key="4">
    <source>
        <dbReference type="Proteomes" id="UP000034617"/>
    </source>
</evidence>
<evidence type="ECO:0000313" key="3">
    <source>
        <dbReference type="EMBL" id="KKT38010.1"/>
    </source>
</evidence>
<name>A0A0G1GTR5_9BACT</name>
<accession>A0A0G1GTR5</accession>
<dbReference type="PRINTS" id="PR00813">
    <property type="entry name" value="BCTERIALGSPG"/>
</dbReference>
<sequence length="142" mass="15777">MKEKGFTFIEILVVVTIIATLTAIGTVSYIQVGKQARDAKRKDDLQTLQKEFEMYYQINSSYPVGSTPDACYDSLVASIATAKHPKDPDTDLDYVWDCSVAQAYCICTNSLEILTKGNASDTACTFADNEAYYCVKNRQTLN</sequence>
<dbReference type="InterPro" id="IPR000983">
    <property type="entry name" value="Bac_GSPG_pilin"/>
</dbReference>
<dbReference type="Proteomes" id="UP000034617">
    <property type="component" value="Unassembled WGS sequence"/>
</dbReference>
<dbReference type="InterPro" id="IPR045584">
    <property type="entry name" value="Pilin-like"/>
</dbReference>
<keyword evidence="2" id="KW-0472">Membrane</keyword>
<dbReference type="GO" id="GO:0015627">
    <property type="term" value="C:type II protein secretion system complex"/>
    <property type="evidence" value="ECO:0007669"/>
    <property type="project" value="InterPro"/>
</dbReference>
<dbReference type="AlphaFoldDB" id="A0A0G1GTR5"/>
<keyword evidence="2" id="KW-0812">Transmembrane</keyword>
<keyword evidence="1" id="KW-0488">Methylation</keyword>